<accession>A0A1H0C105</accession>
<evidence type="ECO:0000256" key="1">
    <source>
        <dbReference type="SAM" id="MobiDB-lite"/>
    </source>
</evidence>
<dbReference type="EMBL" id="FNIR01000001">
    <property type="protein sequence ID" value="SDN51535.1"/>
    <property type="molecule type" value="Genomic_DNA"/>
</dbReference>
<proteinExistence type="predicted"/>
<dbReference type="Proteomes" id="UP000199088">
    <property type="component" value="Unassembled WGS sequence"/>
</dbReference>
<feature type="compositionally biased region" description="Basic and acidic residues" evidence="1">
    <location>
        <begin position="1"/>
        <end position="23"/>
    </location>
</feature>
<reference evidence="3" key="1">
    <citation type="submission" date="2016-10" db="EMBL/GenBank/DDBJ databases">
        <authorList>
            <person name="Varghese N."/>
            <person name="Submissions S."/>
        </authorList>
    </citation>
    <scope>NUCLEOTIDE SEQUENCE [LARGE SCALE GENOMIC DNA]</scope>
    <source>
        <strain evidence="3">DSM 45843</strain>
    </source>
</reference>
<dbReference type="STRING" id="1052260.SAMN05660199_00174"/>
<name>A0A1H0C105_9ACTN</name>
<sequence length="52" mass="6120">MTDLTRKQIEDMSTEERQKRLPEINEWAKTYRGEPGHKLHLTPEQVNPGRSS</sequence>
<dbReference type="RefSeq" id="WP_165617420.1">
    <property type="nucleotide sequence ID" value="NZ_FNIR01000001.1"/>
</dbReference>
<gene>
    <name evidence="2" type="ORF">SAMN05660199_00174</name>
</gene>
<protein>
    <submittedName>
        <fullName evidence="2">Uncharacterized protein</fullName>
    </submittedName>
</protein>
<feature type="region of interest" description="Disordered" evidence="1">
    <location>
        <begin position="1"/>
        <end position="52"/>
    </location>
</feature>
<keyword evidence="3" id="KW-1185">Reference proteome</keyword>
<dbReference type="AlphaFoldDB" id="A0A1H0C105"/>
<evidence type="ECO:0000313" key="2">
    <source>
        <dbReference type="EMBL" id="SDN51535.1"/>
    </source>
</evidence>
<organism evidence="2 3">
    <name type="scientific">Klenkia soli</name>
    <dbReference type="NCBI Taxonomy" id="1052260"/>
    <lineage>
        <taxon>Bacteria</taxon>
        <taxon>Bacillati</taxon>
        <taxon>Actinomycetota</taxon>
        <taxon>Actinomycetes</taxon>
        <taxon>Geodermatophilales</taxon>
        <taxon>Geodermatophilaceae</taxon>
        <taxon>Klenkia</taxon>
    </lineage>
</organism>
<evidence type="ECO:0000313" key="3">
    <source>
        <dbReference type="Proteomes" id="UP000199088"/>
    </source>
</evidence>